<accession>C5L0U8</accession>
<evidence type="ECO:0000256" key="1">
    <source>
        <dbReference type="SAM" id="Phobius"/>
    </source>
</evidence>
<gene>
    <name evidence="2" type="ORF">Pmar_PMAR008730</name>
</gene>
<name>C5L0U8_PERM5</name>
<reference evidence="2 3" key="1">
    <citation type="submission" date="2008-07" db="EMBL/GenBank/DDBJ databases">
        <authorList>
            <person name="El-Sayed N."/>
            <person name="Caler E."/>
            <person name="Inman J."/>
            <person name="Amedeo P."/>
            <person name="Hass B."/>
            <person name="Wortman J."/>
        </authorList>
    </citation>
    <scope>NUCLEOTIDE SEQUENCE [LARGE SCALE GENOMIC DNA]</scope>
    <source>
        <strain evidence="3">ATCC 50983 / TXsc</strain>
    </source>
</reference>
<dbReference type="GeneID" id="9052515"/>
<keyword evidence="1" id="KW-0472">Membrane</keyword>
<dbReference type="EMBL" id="GG678140">
    <property type="protein sequence ID" value="EER09590.1"/>
    <property type="molecule type" value="Genomic_DNA"/>
</dbReference>
<organism evidence="3">
    <name type="scientific">Perkinsus marinus (strain ATCC 50983 / TXsc)</name>
    <dbReference type="NCBI Taxonomy" id="423536"/>
    <lineage>
        <taxon>Eukaryota</taxon>
        <taxon>Sar</taxon>
        <taxon>Alveolata</taxon>
        <taxon>Perkinsozoa</taxon>
        <taxon>Perkinsea</taxon>
        <taxon>Perkinsida</taxon>
        <taxon>Perkinsidae</taxon>
        <taxon>Perkinsus</taxon>
    </lineage>
</organism>
<evidence type="ECO:0000313" key="3">
    <source>
        <dbReference type="Proteomes" id="UP000007800"/>
    </source>
</evidence>
<evidence type="ECO:0000313" key="2">
    <source>
        <dbReference type="EMBL" id="EER09590.1"/>
    </source>
</evidence>
<keyword evidence="1" id="KW-1133">Transmembrane helix</keyword>
<proteinExistence type="predicted"/>
<dbReference type="InParanoid" id="C5L0U8"/>
<protein>
    <submittedName>
        <fullName evidence="2">Uncharacterized protein</fullName>
    </submittedName>
</protein>
<sequence>MRWLATFNNGFTAANYLSHIKKFCIILDLDTAPFDSARIKTAISGLKKSTHRPESLAIRRPLLLKIVEWAKNRKLYLFAAAAVAAYIGMFRVF</sequence>
<dbReference type="RefSeq" id="XP_002777795.1">
    <property type="nucleotide sequence ID" value="XM_002777749.1"/>
</dbReference>
<dbReference type="Proteomes" id="UP000007800">
    <property type="component" value="Unassembled WGS sequence"/>
</dbReference>
<keyword evidence="3" id="KW-1185">Reference proteome</keyword>
<keyword evidence="1" id="KW-0812">Transmembrane</keyword>
<feature type="transmembrane region" description="Helical" evidence="1">
    <location>
        <begin position="75"/>
        <end position="92"/>
    </location>
</feature>
<dbReference type="AlphaFoldDB" id="C5L0U8"/>